<evidence type="ECO:0000256" key="1">
    <source>
        <dbReference type="SAM" id="Phobius"/>
    </source>
</evidence>
<gene>
    <name evidence="2" type="ORF">DMP08_11385</name>
</gene>
<keyword evidence="3" id="KW-1185">Reference proteome</keyword>
<feature type="transmembrane region" description="Helical" evidence="1">
    <location>
        <begin position="108"/>
        <end position="133"/>
    </location>
</feature>
<keyword evidence="1" id="KW-0812">Transmembrane</keyword>
<dbReference type="OrthoDB" id="3183486at2"/>
<dbReference type="EMBL" id="QICD01000034">
    <property type="protein sequence ID" value="RNL39125.1"/>
    <property type="molecule type" value="Genomic_DNA"/>
</dbReference>
<name>A0A3N0AW78_9ACTN</name>
<proteinExistence type="predicted"/>
<protein>
    <submittedName>
        <fullName evidence="2">Uncharacterized protein</fullName>
    </submittedName>
</protein>
<evidence type="ECO:0000313" key="3">
    <source>
        <dbReference type="Proteomes" id="UP000278632"/>
    </source>
</evidence>
<dbReference type="RefSeq" id="WP_123193002.1">
    <property type="nucleotide sequence ID" value="NZ_QICD01000034.1"/>
</dbReference>
<sequence length="188" mass="20656">MKLIEQWRAYVGPVDERVEAESNRIYKVGFIMLTFGLLVALGYDTMVRQIVWMREIDMTGSGAMQYGMFHFAVVSWLLLTCLVCAVLQSRKGFADDGNRFSETDRFPGGYFALVSGLAAVVAGVLIALLRVLAELQVLGSVGASAWFAAAVLGLSMAVLLFVLLVIAFYISFRVAKSRRRAIEAGLDD</sequence>
<comment type="caution">
    <text evidence="2">The sequence shown here is derived from an EMBL/GenBank/DDBJ whole genome shotgun (WGS) entry which is preliminary data.</text>
</comment>
<dbReference type="Proteomes" id="UP000278632">
    <property type="component" value="Unassembled WGS sequence"/>
</dbReference>
<feature type="transmembrane region" description="Helical" evidence="1">
    <location>
        <begin position="145"/>
        <end position="170"/>
    </location>
</feature>
<keyword evidence="1" id="KW-0472">Membrane</keyword>
<feature type="transmembrane region" description="Helical" evidence="1">
    <location>
        <begin position="63"/>
        <end position="87"/>
    </location>
</feature>
<evidence type="ECO:0000313" key="2">
    <source>
        <dbReference type="EMBL" id="RNL39125.1"/>
    </source>
</evidence>
<reference evidence="3" key="1">
    <citation type="submission" date="2018-05" db="EMBL/GenBank/DDBJ databases">
        <title>Genome Sequencing of selected type strains of the family Eggerthellaceae.</title>
        <authorList>
            <person name="Danylec N."/>
            <person name="Stoll D.A."/>
            <person name="Doetsch A."/>
            <person name="Huch M."/>
        </authorList>
    </citation>
    <scope>NUCLEOTIDE SEQUENCE [LARGE SCALE GENOMIC DNA]</scope>
    <source>
        <strain evidence="3">DSM 16106</strain>
    </source>
</reference>
<accession>A0A3N0AW78</accession>
<dbReference type="AlphaFoldDB" id="A0A3N0AW78"/>
<keyword evidence="1" id="KW-1133">Transmembrane helix</keyword>
<organism evidence="2 3">
    <name type="scientific">Paraeggerthella hongkongensis</name>
    <dbReference type="NCBI Taxonomy" id="230658"/>
    <lineage>
        <taxon>Bacteria</taxon>
        <taxon>Bacillati</taxon>
        <taxon>Actinomycetota</taxon>
        <taxon>Coriobacteriia</taxon>
        <taxon>Eggerthellales</taxon>
        <taxon>Eggerthellaceae</taxon>
        <taxon>Paraeggerthella</taxon>
    </lineage>
</organism>
<feature type="transmembrane region" description="Helical" evidence="1">
    <location>
        <begin position="25"/>
        <end position="43"/>
    </location>
</feature>